<evidence type="ECO:0000313" key="2">
    <source>
        <dbReference type="WBParaSite" id="ACRNAN_scaffold8264.g23197.t1"/>
    </source>
</evidence>
<evidence type="ECO:0000313" key="1">
    <source>
        <dbReference type="Proteomes" id="UP000887540"/>
    </source>
</evidence>
<organism evidence="1 2">
    <name type="scientific">Acrobeloides nanus</name>
    <dbReference type="NCBI Taxonomy" id="290746"/>
    <lineage>
        <taxon>Eukaryota</taxon>
        <taxon>Metazoa</taxon>
        <taxon>Ecdysozoa</taxon>
        <taxon>Nematoda</taxon>
        <taxon>Chromadorea</taxon>
        <taxon>Rhabditida</taxon>
        <taxon>Tylenchina</taxon>
        <taxon>Cephalobomorpha</taxon>
        <taxon>Cephaloboidea</taxon>
        <taxon>Cephalobidae</taxon>
        <taxon>Acrobeloides</taxon>
    </lineage>
</organism>
<dbReference type="AlphaFoldDB" id="A0A914EGW3"/>
<reference evidence="2" key="1">
    <citation type="submission" date="2022-11" db="UniProtKB">
        <authorList>
            <consortium name="WormBaseParasite"/>
        </authorList>
    </citation>
    <scope>IDENTIFICATION</scope>
</reference>
<sequence length="83" mass="9639">MERVHIDYAGPIDNRMFLVFFDAYSKWPKSTSLVQLRQKSSSETLRYLQPLWQSEKARLDNGAALIIEKLPLIVNVVCQEPNM</sequence>
<dbReference type="InterPro" id="IPR036397">
    <property type="entry name" value="RNaseH_sf"/>
</dbReference>
<keyword evidence="1" id="KW-1185">Reference proteome</keyword>
<dbReference type="Gene3D" id="3.30.420.10">
    <property type="entry name" value="Ribonuclease H-like superfamily/Ribonuclease H"/>
    <property type="match status" value="1"/>
</dbReference>
<protein>
    <submittedName>
        <fullName evidence="2">Integrase catalytic domain-containing protein</fullName>
    </submittedName>
</protein>
<proteinExistence type="predicted"/>
<dbReference type="GO" id="GO:0003676">
    <property type="term" value="F:nucleic acid binding"/>
    <property type="evidence" value="ECO:0007669"/>
    <property type="project" value="InterPro"/>
</dbReference>
<accession>A0A914EGW3</accession>
<dbReference type="Proteomes" id="UP000887540">
    <property type="component" value="Unplaced"/>
</dbReference>
<dbReference type="WBParaSite" id="ACRNAN_scaffold8264.g23197.t1">
    <property type="protein sequence ID" value="ACRNAN_scaffold8264.g23197.t1"/>
    <property type="gene ID" value="ACRNAN_scaffold8264.g23197"/>
</dbReference>
<name>A0A914EGW3_9BILA</name>